<evidence type="ECO:0000313" key="3">
    <source>
        <dbReference type="Proteomes" id="UP000504637"/>
    </source>
</evidence>
<feature type="region of interest" description="Disordered" evidence="2">
    <location>
        <begin position="1"/>
        <end position="151"/>
    </location>
</feature>
<dbReference type="OrthoDB" id="2555519at2759"/>
<feature type="region of interest" description="Disordered" evidence="2">
    <location>
        <begin position="652"/>
        <end position="695"/>
    </location>
</feature>
<dbReference type="PANTHER" id="PTHR38701">
    <property type="entry name" value="CHROMOSOME 8, WHOLE GENOME SHOTGUN SEQUENCE"/>
    <property type="match status" value="1"/>
</dbReference>
<dbReference type="Proteomes" id="UP000504637">
    <property type="component" value="Unplaced"/>
</dbReference>
<organism evidence="4">
    <name type="scientific">Dissoconium aciculare CBS 342.82</name>
    <dbReference type="NCBI Taxonomy" id="1314786"/>
    <lineage>
        <taxon>Eukaryota</taxon>
        <taxon>Fungi</taxon>
        <taxon>Dikarya</taxon>
        <taxon>Ascomycota</taxon>
        <taxon>Pezizomycotina</taxon>
        <taxon>Dothideomycetes</taxon>
        <taxon>Dothideomycetidae</taxon>
        <taxon>Mycosphaerellales</taxon>
        <taxon>Dissoconiaceae</taxon>
        <taxon>Dissoconium</taxon>
    </lineage>
</organism>
<evidence type="ECO:0000256" key="2">
    <source>
        <dbReference type="SAM" id="MobiDB-lite"/>
    </source>
</evidence>
<feature type="coiled-coil region" evidence="1">
    <location>
        <begin position="433"/>
        <end position="460"/>
    </location>
</feature>
<sequence>MSSDRVNPRPLRPVLASNRTARSPLAPRVAVKAGPTATPSSATPRALTRTSITAPRANKTTDDAPAKESNGSGNITPRSGVRKSRAESSHDSPIQDDGQSGTWPRSAAPPALAPSDRNGGVGGPVLGRPKVSKSLSVVGDSSTRGAQSAMVYRPYTTPDAMTPGSGDGFESRFFHASDMLKQEPAPKRPEPKKVPTFFYADGQEDVTTVSIPVPPPRSPSPINPAVVESRPSAPWMRSEPVPSTVKTTPVLSPTLSSLAAGSPFFTPMSSSHLQPRSPSPSKENIHLSYRKGASQIFGTRPLSRPTTASIMESASLTVHDGTARPRSSPKHRKSGSLSSIDSGNSHQSRRRSATAVDLATLASNLPLEPTAVAPTQMPVVPTILPTIDTSLAMSSRAISPPLDGALSPTKFGSSELAADARRERKVLDLEISNSSLLAINASLEREVRRQRAELKRYRRLSRAGHFPLSSGEHSARHSDGLDTLDEELSEGPEAFNLSAGMTHLQDDFTDSDEDEGSVLSGGDTVLTEMQSGRHQDRLAKDELRLRLDLQRHKELLVQSQGMNQSLKRCMYATEEMIKDGRRALQYHVRVSDIKLGGRILTGHEEDDDAEREQIEVEDDYDLDVTDVTEGDQGAMESAQDLLDVWTGLGRPRLHGSEGSGDRDSGIEVDKPFARASAGLHSDVSIPRNDSGRPPEIDHIQEVTAVHFTAKASPEVSNEASGVP</sequence>
<feature type="compositionally biased region" description="Basic and acidic residues" evidence="2">
    <location>
        <begin position="659"/>
        <end position="672"/>
    </location>
</feature>
<evidence type="ECO:0000313" key="4">
    <source>
        <dbReference type="RefSeq" id="XP_033460752.1"/>
    </source>
</evidence>
<reference evidence="4" key="2">
    <citation type="submission" date="2020-04" db="EMBL/GenBank/DDBJ databases">
        <authorList>
            <consortium name="NCBI Genome Project"/>
        </authorList>
    </citation>
    <scope>NUCLEOTIDE SEQUENCE</scope>
    <source>
        <strain evidence="4">CBS 342.82</strain>
    </source>
</reference>
<accession>A0A6J3M6M2</accession>
<feature type="compositionally biased region" description="Low complexity" evidence="2">
    <location>
        <begin position="104"/>
        <end position="115"/>
    </location>
</feature>
<dbReference type="GeneID" id="54362520"/>
<keyword evidence="1" id="KW-0175">Coiled coil</keyword>
<evidence type="ECO:0000256" key="1">
    <source>
        <dbReference type="SAM" id="Coils"/>
    </source>
</evidence>
<protein>
    <submittedName>
        <fullName evidence="4">Uncharacterized protein</fullName>
    </submittedName>
</protein>
<feature type="compositionally biased region" description="Polar residues" evidence="2">
    <location>
        <begin position="37"/>
        <end position="53"/>
    </location>
</feature>
<name>A0A6J3M6M2_9PEZI</name>
<keyword evidence="3" id="KW-1185">Reference proteome</keyword>
<feature type="region of interest" description="Disordered" evidence="2">
    <location>
        <begin position="314"/>
        <end position="354"/>
    </location>
</feature>
<feature type="region of interest" description="Disordered" evidence="2">
    <location>
        <begin position="207"/>
        <end position="248"/>
    </location>
</feature>
<feature type="compositionally biased region" description="Low complexity" evidence="2">
    <location>
        <begin position="335"/>
        <end position="345"/>
    </location>
</feature>
<proteinExistence type="predicted"/>
<dbReference type="PANTHER" id="PTHR38701:SF1">
    <property type="entry name" value="UP-REGULATED DURING SEPTATION PROTEIN 1 DOMAIN-CONTAINING PROTEIN"/>
    <property type="match status" value="1"/>
</dbReference>
<dbReference type="RefSeq" id="XP_033460752.1">
    <property type="nucleotide sequence ID" value="XM_033604720.1"/>
</dbReference>
<reference evidence="4" key="3">
    <citation type="submission" date="2025-08" db="UniProtKB">
        <authorList>
            <consortium name="RefSeq"/>
        </authorList>
    </citation>
    <scope>IDENTIFICATION</scope>
    <source>
        <strain evidence="4">CBS 342.82</strain>
    </source>
</reference>
<feature type="compositionally biased region" description="Pro residues" evidence="2">
    <location>
        <begin position="212"/>
        <end position="222"/>
    </location>
</feature>
<dbReference type="AlphaFoldDB" id="A0A6J3M6M2"/>
<feature type="compositionally biased region" description="Polar residues" evidence="2">
    <location>
        <begin position="133"/>
        <end position="146"/>
    </location>
</feature>
<gene>
    <name evidence="4" type="ORF">K489DRAFT_379705</name>
</gene>
<reference evidence="4" key="1">
    <citation type="submission" date="2020-01" db="EMBL/GenBank/DDBJ databases">
        <authorList>
            <consortium name="DOE Joint Genome Institute"/>
            <person name="Haridas S."/>
            <person name="Albert R."/>
            <person name="Binder M."/>
            <person name="Bloem J."/>
            <person name="Labutti K."/>
            <person name="Salamov A."/>
            <person name="Andreopoulos B."/>
            <person name="Baker S.E."/>
            <person name="Barry K."/>
            <person name="Bills G."/>
            <person name="Bluhm B.H."/>
            <person name="Cannon C."/>
            <person name="Castanera R."/>
            <person name="Culley D.E."/>
            <person name="Daum C."/>
            <person name="Ezra D."/>
            <person name="Gonzalez J.B."/>
            <person name="Henrissat B."/>
            <person name="Kuo A."/>
            <person name="Liang C."/>
            <person name="Lipzen A."/>
            <person name="Lutzoni F."/>
            <person name="Magnuson J."/>
            <person name="Mondo S."/>
            <person name="Nolan M."/>
            <person name="Ohm R."/>
            <person name="Pangilinan J."/>
            <person name="Park H.-J."/>
            <person name="Ramirez L."/>
            <person name="Alfaro M."/>
            <person name="Sun H."/>
            <person name="Tritt A."/>
            <person name="Yoshinaga Y."/>
            <person name="Zwiers L.-H."/>
            <person name="Turgeon B.G."/>
            <person name="Goodwin S.B."/>
            <person name="Spatafora J.W."/>
            <person name="Crous P.W."/>
            <person name="Grigoriev I.V."/>
        </authorList>
    </citation>
    <scope>NUCLEOTIDE SEQUENCE</scope>
    <source>
        <strain evidence="4">CBS 342.82</strain>
    </source>
</reference>